<feature type="domain" description="Virulence-associated protein E-like" evidence="1">
    <location>
        <begin position="430"/>
        <end position="639"/>
    </location>
</feature>
<sequence>MINHSESGFQESLPNRNNSVVEQGIADFIITPAQVSMKVGLYQHDWDDCIKRGLTPEFIIERIKDGTLYSFTINYRNKLPHFPHIIGSELVEDVLVMRFSKAEPIRKRQEFAQIKPKKEFYRNGKRLKYLSPSGVQSQAYIPPDCKAITEGMLDALVGRCRGGISIGALAGVSHFRKALPEGHGYTILFDADGRDNPSVIGNLYHAGKHGKCKIQLIPRIKGEPKAGIEEYFKAGYTADDFKQLIESALKPDDFLRQIIDELNIQASPKLVEYLIKLAANNWTEFETLAVISNLEKRKIIDKPMSSCLRKKVKVILRKTEQKKHKVSTVKQERPAWQDDRLIETRRLESLFDDHFGDKLQYDIIKQVSYYEGKPLLEQKLERECCKLLDKDLTKYRVLDAAYIHAKHHEYNYPKIYLNEVKKLHPETNGVIERVARKILGVDHPLEIEYLKRWAVGAVKRVHEPGCQFDTALILQGAQGLLKTSFFVELAGFDAAGKPLFHKESRDLKDKDAIISMHRHWIVQLDEIEVAVTRHETGTMRNFMDARYDSFRHPYGRVTEEMPRRFVLCGTVNPQRFLVDEHGNRRYWVIAVKKKIDIDLVKELRDQFWAEAMHLYEEGCSSYLTDAMQVLSNELNKKYEVEGTWDEMVEEFLQSRIAPVSTTEIYQHLDVEPSEYRRHDVWLNKCLTRLGWTKNKFRYQGQAPKHYWEKPNQTNREAE</sequence>
<dbReference type="Pfam" id="PF05272">
    <property type="entry name" value="VapE-like_dom"/>
    <property type="match status" value="1"/>
</dbReference>
<dbReference type="PANTHER" id="PTHR34985">
    <property type="entry name" value="SLR0554 PROTEIN"/>
    <property type="match status" value="1"/>
</dbReference>
<protein>
    <recommendedName>
        <fullName evidence="1">Virulence-associated protein E-like domain-containing protein</fullName>
    </recommendedName>
</protein>
<dbReference type="PANTHER" id="PTHR34985:SF1">
    <property type="entry name" value="SLR0554 PROTEIN"/>
    <property type="match status" value="1"/>
</dbReference>
<dbReference type="AlphaFoldDB" id="A0AB37UE58"/>
<evidence type="ECO:0000313" key="3">
    <source>
        <dbReference type="Proteomes" id="UP000282574"/>
    </source>
</evidence>
<dbReference type="RefSeq" id="WP_106170117.1">
    <property type="nucleotide sequence ID" value="NZ_JAVKZF010000001.1"/>
</dbReference>
<evidence type="ECO:0000313" key="2">
    <source>
        <dbReference type="EMBL" id="RUT06350.1"/>
    </source>
</evidence>
<proteinExistence type="predicted"/>
<keyword evidence="3" id="KW-1185">Reference proteome</keyword>
<accession>A0AB37UE58</accession>
<comment type="caution">
    <text evidence="2">The sequence shown here is derived from an EMBL/GenBank/DDBJ whole genome shotgun (WGS) entry which is preliminary data.</text>
</comment>
<dbReference type="EMBL" id="RSCK01000068">
    <property type="protein sequence ID" value="RUT06350.1"/>
    <property type="molecule type" value="Genomic_DNA"/>
</dbReference>
<evidence type="ECO:0000259" key="1">
    <source>
        <dbReference type="Pfam" id="PF05272"/>
    </source>
</evidence>
<dbReference type="Proteomes" id="UP000282574">
    <property type="component" value="Unassembled WGS sequence"/>
</dbReference>
<reference evidence="2 3" key="1">
    <citation type="journal article" date="2019" name="Genome Biol. Evol.">
        <title>Day and night: Metabolic profiles and evolutionary relationships of six axenic non-marine cyanobacteria.</title>
        <authorList>
            <person name="Will S.E."/>
            <person name="Henke P."/>
            <person name="Boedeker C."/>
            <person name="Huang S."/>
            <person name="Brinkmann H."/>
            <person name="Rohde M."/>
            <person name="Jarek M."/>
            <person name="Friedl T."/>
            <person name="Seufert S."/>
            <person name="Schumacher M."/>
            <person name="Overmann J."/>
            <person name="Neumann-Schaal M."/>
            <person name="Petersen J."/>
        </authorList>
    </citation>
    <scope>NUCLEOTIDE SEQUENCE [LARGE SCALE GENOMIC DNA]</scope>
    <source>
        <strain evidence="2 3">SAG 39.79</strain>
    </source>
</reference>
<dbReference type="InterPro" id="IPR007936">
    <property type="entry name" value="VapE-like_dom"/>
</dbReference>
<organism evidence="2 3">
    <name type="scientific">Chroococcidiopsis cubana SAG 39.79</name>
    <dbReference type="NCBI Taxonomy" id="388085"/>
    <lineage>
        <taxon>Bacteria</taxon>
        <taxon>Bacillati</taxon>
        <taxon>Cyanobacteriota</taxon>
        <taxon>Cyanophyceae</taxon>
        <taxon>Chroococcidiopsidales</taxon>
        <taxon>Chroococcidiopsidaceae</taxon>
        <taxon>Chroococcidiopsis</taxon>
    </lineage>
</organism>
<gene>
    <name evidence="2" type="ORF">DSM107010_52950</name>
</gene>
<name>A0AB37UE58_9CYAN</name>